<name>A0A5B7JYL4_PORTR</name>
<dbReference type="AlphaFoldDB" id="A0A5B7JYL4"/>
<accession>A0A5B7JYL4</accession>
<gene>
    <name evidence="1" type="ORF">E2C01_093576</name>
</gene>
<evidence type="ECO:0000313" key="1">
    <source>
        <dbReference type="EMBL" id="MPC98217.1"/>
    </source>
</evidence>
<keyword evidence="2" id="KW-1185">Reference proteome</keyword>
<comment type="caution">
    <text evidence="1">The sequence shown here is derived from an EMBL/GenBank/DDBJ whole genome shotgun (WGS) entry which is preliminary data.</text>
</comment>
<protein>
    <submittedName>
        <fullName evidence="1">Uncharacterized protein</fullName>
    </submittedName>
</protein>
<reference evidence="1 2" key="1">
    <citation type="submission" date="2019-05" db="EMBL/GenBank/DDBJ databases">
        <title>Another draft genome of Portunus trituberculatus and its Hox gene families provides insights of decapod evolution.</title>
        <authorList>
            <person name="Jeong J.-H."/>
            <person name="Song I."/>
            <person name="Kim S."/>
            <person name="Choi T."/>
            <person name="Kim D."/>
            <person name="Ryu S."/>
            <person name="Kim W."/>
        </authorList>
    </citation>
    <scope>NUCLEOTIDE SEQUENCE [LARGE SCALE GENOMIC DNA]</scope>
    <source>
        <tissue evidence="1">Muscle</tissue>
    </source>
</reference>
<evidence type="ECO:0000313" key="2">
    <source>
        <dbReference type="Proteomes" id="UP000324222"/>
    </source>
</evidence>
<dbReference type="EMBL" id="VSRR010113079">
    <property type="protein sequence ID" value="MPC98217.1"/>
    <property type="molecule type" value="Genomic_DNA"/>
</dbReference>
<proteinExistence type="predicted"/>
<sequence>MAAVASGQLPLTVCLSGTNLCPRRPHLASTPLLALGSGCCPIASLPHSEALWRVTWLEEILSVYRGHHG</sequence>
<organism evidence="1 2">
    <name type="scientific">Portunus trituberculatus</name>
    <name type="common">Swimming crab</name>
    <name type="synonym">Neptunus trituberculatus</name>
    <dbReference type="NCBI Taxonomy" id="210409"/>
    <lineage>
        <taxon>Eukaryota</taxon>
        <taxon>Metazoa</taxon>
        <taxon>Ecdysozoa</taxon>
        <taxon>Arthropoda</taxon>
        <taxon>Crustacea</taxon>
        <taxon>Multicrustacea</taxon>
        <taxon>Malacostraca</taxon>
        <taxon>Eumalacostraca</taxon>
        <taxon>Eucarida</taxon>
        <taxon>Decapoda</taxon>
        <taxon>Pleocyemata</taxon>
        <taxon>Brachyura</taxon>
        <taxon>Eubrachyura</taxon>
        <taxon>Portunoidea</taxon>
        <taxon>Portunidae</taxon>
        <taxon>Portuninae</taxon>
        <taxon>Portunus</taxon>
    </lineage>
</organism>
<dbReference type="Proteomes" id="UP000324222">
    <property type="component" value="Unassembled WGS sequence"/>
</dbReference>